<feature type="transmembrane region" description="Helical" evidence="8">
    <location>
        <begin position="112"/>
        <end position="133"/>
    </location>
</feature>
<keyword evidence="2" id="KW-0813">Transport</keyword>
<feature type="domain" description="Ion transport" evidence="9">
    <location>
        <begin position="44"/>
        <end position="320"/>
    </location>
</feature>
<comment type="caution">
    <text evidence="10">The sequence shown here is derived from an EMBL/GenBank/DDBJ whole genome shotgun (WGS) entry which is preliminary data.</text>
</comment>
<dbReference type="GO" id="GO:0051480">
    <property type="term" value="P:regulation of cytosolic calcium ion concentration"/>
    <property type="evidence" value="ECO:0007669"/>
    <property type="project" value="TreeGrafter"/>
</dbReference>
<dbReference type="InterPro" id="IPR005821">
    <property type="entry name" value="Ion_trans_dom"/>
</dbReference>
<evidence type="ECO:0000256" key="4">
    <source>
        <dbReference type="ARBA" id="ARBA00022989"/>
    </source>
</evidence>
<evidence type="ECO:0000256" key="5">
    <source>
        <dbReference type="ARBA" id="ARBA00023065"/>
    </source>
</evidence>
<reference evidence="10 11" key="1">
    <citation type="journal article" date="2017" name="Gigascience">
        <title>Draft genome of the honey bee ectoparasitic mite, Tropilaelaps mercedesae, is shaped by the parasitic life history.</title>
        <authorList>
            <person name="Dong X."/>
            <person name="Armstrong S.D."/>
            <person name="Xia D."/>
            <person name="Makepeace B.L."/>
            <person name="Darby A.C."/>
            <person name="Kadowaki T."/>
        </authorList>
    </citation>
    <scope>NUCLEOTIDE SEQUENCE [LARGE SCALE GENOMIC DNA]</scope>
    <source>
        <strain evidence="10">Wuxi-XJTLU</strain>
    </source>
</reference>
<dbReference type="PANTHER" id="PTHR10117">
    <property type="entry name" value="TRANSIENT RECEPTOR POTENTIAL CHANNEL"/>
    <property type="match status" value="1"/>
</dbReference>
<keyword evidence="10" id="KW-0675">Receptor</keyword>
<dbReference type="PANTHER" id="PTHR10117:SF54">
    <property type="entry name" value="TRANSIENT RECEPTOR POTENTIAL-GAMMA PROTEIN"/>
    <property type="match status" value="1"/>
</dbReference>
<protein>
    <submittedName>
        <fullName evidence="10">Short transient receptor potential channel 7-like</fullName>
    </submittedName>
</protein>
<sequence>YSWSIYRRLAHVFTQVLFTPLLCFTFLIYPRAKLLHVFRVPMNKFIHHLTLYLIFLSLILITLFYGRRDQFRLRALWSEVLVGIFVVGYFWELLLSMYTLGFRIFMRSLWSVYQLVMFFLFLIAEVLYLIVFVTSRTVRDNLQREHWPWYHPYLLGEALYAIGTVMAFCRLLQLCQLSKIVGPLSISLNRMTGDIVRFMIILLIVFVAFCAGLNSIYKNYTGNMLRVRGVRNVTQPAAFVSVGQTLKSLFWGIYAMGSPSDADLVVSQSIARDERILKHYFSEMVGYGLWALFHILTVIVLLNMLIAMMSDSFQRIQENAYKEWMFARASQWIQYFDNHTAIPAPFNLLPSAYCLKQAYKIGHSLWEKEWRRAREQCSPERACFPDFEQAREMQKRHQHNYNCCHLPLITKLFELFLLVCQGLIIALIRRYLQARELLERDHALSRVLSSFLFSQDYSGTAAGGAGTAGVGSNNNNNCQGDSAGGVQQVKLRNPSKLSLLSGRY</sequence>
<dbReference type="AlphaFoldDB" id="A0A1V9X5N3"/>
<evidence type="ECO:0000256" key="6">
    <source>
        <dbReference type="ARBA" id="ARBA00023136"/>
    </source>
</evidence>
<evidence type="ECO:0000313" key="10">
    <source>
        <dbReference type="EMBL" id="OQR68673.1"/>
    </source>
</evidence>
<dbReference type="InParanoid" id="A0A1V9X5N3"/>
<dbReference type="PRINTS" id="PR01097">
    <property type="entry name" value="TRNSRECEPTRP"/>
</dbReference>
<evidence type="ECO:0000256" key="1">
    <source>
        <dbReference type="ARBA" id="ARBA00004141"/>
    </source>
</evidence>
<keyword evidence="11" id="KW-1185">Reference proteome</keyword>
<evidence type="ECO:0000259" key="9">
    <source>
        <dbReference type="Pfam" id="PF00520"/>
    </source>
</evidence>
<keyword evidence="3 8" id="KW-0812">Transmembrane</keyword>
<evidence type="ECO:0000256" key="3">
    <source>
        <dbReference type="ARBA" id="ARBA00022692"/>
    </source>
</evidence>
<comment type="subcellular location">
    <subcellularLocation>
        <location evidence="1">Membrane</location>
        <topology evidence="1">Multi-pass membrane protein</topology>
    </subcellularLocation>
</comment>
<feature type="transmembrane region" description="Helical" evidence="8">
    <location>
        <begin position="12"/>
        <end position="29"/>
    </location>
</feature>
<keyword evidence="5" id="KW-0406">Ion transport</keyword>
<dbReference type="InterPro" id="IPR002153">
    <property type="entry name" value="TRPC_channel"/>
</dbReference>
<evidence type="ECO:0000256" key="7">
    <source>
        <dbReference type="ARBA" id="ARBA00023303"/>
    </source>
</evidence>
<dbReference type="STRING" id="418985.A0A1V9X5N3"/>
<evidence type="ECO:0000256" key="2">
    <source>
        <dbReference type="ARBA" id="ARBA00022448"/>
    </source>
</evidence>
<dbReference type="Pfam" id="PF00520">
    <property type="entry name" value="Ion_trans"/>
    <property type="match status" value="1"/>
</dbReference>
<keyword evidence="6 8" id="KW-0472">Membrane</keyword>
<evidence type="ECO:0000256" key="8">
    <source>
        <dbReference type="SAM" id="Phobius"/>
    </source>
</evidence>
<dbReference type="OrthoDB" id="2373987at2759"/>
<evidence type="ECO:0000313" key="11">
    <source>
        <dbReference type="Proteomes" id="UP000192247"/>
    </source>
</evidence>
<dbReference type="GO" id="GO:0005886">
    <property type="term" value="C:plasma membrane"/>
    <property type="evidence" value="ECO:0007669"/>
    <property type="project" value="TreeGrafter"/>
</dbReference>
<dbReference type="Proteomes" id="UP000192247">
    <property type="component" value="Unassembled WGS sequence"/>
</dbReference>
<gene>
    <name evidence="10" type="ORF">BIW11_12759</name>
</gene>
<dbReference type="EMBL" id="MNPL01023576">
    <property type="protein sequence ID" value="OQR68673.1"/>
    <property type="molecule type" value="Genomic_DNA"/>
</dbReference>
<feature type="transmembrane region" description="Helical" evidence="8">
    <location>
        <begin position="80"/>
        <end position="100"/>
    </location>
</feature>
<dbReference type="GO" id="GO:0034703">
    <property type="term" value="C:cation channel complex"/>
    <property type="evidence" value="ECO:0007669"/>
    <property type="project" value="TreeGrafter"/>
</dbReference>
<organism evidence="10 11">
    <name type="scientific">Tropilaelaps mercedesae</name>
    <dbReference type="NCBI Taxonomy" id="418985"/>
    <lineage>
        <taxon>Eukaryota</taxon>
        <taxon>Metazoa</taxon>
        <taxon>Ecdysozoa</taxon>
        <taxon>Arthropoda</taxon>
        <taxon>Chelicerata</taxon>
        <taxon>Arachnida</taxon>
        <taxon>Acari</taxon>
        <taxon>Parasitiformes</taxon>
        <taxon>Mesostigmata</taxon>
        <taxon>Gamasina</taxon>
        <taxon>Dermanyssoidea</taxon>
        <taxon>Laelapidae</taxon>
        <taxon>Tropilaelaps</taxon>
    </lineage>
</organism>
<feature type="transmembrane region" description="Helical" evidence="8">
    <location>
        <begin position="287"/>
        <end position="306"/>
    </location>
</feature>
<feature type="non-terminal residue" evidence="10">
    <location>
        <position position="1"/>
    </location>
</feature>
<name>A0A1V9X5N3_9ACAR</name>
<proteinExistence type="predicted"/>
<keyword evidence="4 8" id="KW-1133">Transmembrane helix</keyword>
<feature type="transmembrane region" description="Helical" evidence="8">
    <location>
        <begin position="49"/>
        <end position="68"/>
    </location>
</feature>
<accession>A0A1V9X5N3</accession>
<dbReference type="GO" id="GO:0015279">
    <property type="term" value="F:store-operated calcium channel activity"/>
    <property type="evidence" value="ECO:0007669"/>
    <property type="project" value="TreeGrafter"/>
</dbReference>
<dbReference type="GO" id="GO:0070679">
    <property type="term" value="F:inositol 1,4,5 trisphosphate binding"/>
    <property type="evidence" value="ECO:0007669"/>
    <property type="project" value="TreeGrafter"/>
</dbReference>
<keyword evidence="7" id="KW-0407">Ion channel</keyword>
<feature type="transmembrane region" description="Helical" evidence="8">
    <location>
        <begin position="153"/>
        <end position="174"/>
    </location>
</feature>
<feature type="transmembrane region" description="Helical" evidence="8">
    <location>
        <begin position="195"/>
        <end position="217"/>
    </location>
</feature>